<evidence type="ECO:0000313" key="4">
    <source>
        <dbReference type="Proteomes" id="UP000631653"/>
    </source>
</evidence>
<keyword evidence="4" id="KW-1185">Reference proteome</keyword>
<feature type="transmembrane region" description="Helical" evidence="1">
    <location>
        <begin position="77"/>
        <end position="99"/>
    </location>
</feature>
<keyword evidence="1" id="KW-0812">Transmembrane</keyword>
<dbReference type="InterPro" id="IPR026841">
    <property type="entry name" value="Aur1/Ipt1"/>
</dbReference>
<accession>A0ABX0K206</accession>
<dbReference type="Pfam" id="PF14378">
    <property type="entry name" value="PAP2_3"/>
    <property type="match status" value="1"/>
</dbReference>
<feature type="transmembrane region" description="Helical" evidence="1">
    <location>
        <begin position="47"/>
        <end position="65"/>
    </location>
</feature>
<dbReference type="RefSeq" id="WP_173570446.1">
    <property type="nucleotide sequence ID" value="NZ_WOSY01000009.1"/>
</dbReference>
<name>A0ABX0K206_9PROT</name>
<proteinExistence type="predicted"/>
<dbReference type="EMBL" id="WOSY01000009">
    <property type="protein sequence ID" value="NHN89134.1"/>
    <property type="molecule type" value="Genomic_DNA"/>
</dbReference>
<protein>
    <recommendedName>
        <fullName evidence="2">Inositolphosphotransferase Aur1/Ipt1 domain-containing protein</fullName>
    </recommendedName>
</protein>
<organism evidence="3 4">
    <name type="scientific">Acetobacter conturbans</name>
    <dbReference type="NCBI Taxonomy" id="1737472"/>
    <lineage>
        <taxon>Bacteria</taxon>
        <taxon>Pseudomonadati</taxon>
        <taxon>Pseudomonadota</taxon>
        <taxon>Alphaproteobacteria</taxon>
        <taxon>Acetobacterales</taxon>
        <taxon>Acetobacteraceae</taxon>
        <taxon>Acetobacter</taxon>
    </lineage>
</organism>
<evidence type="ECO:0000259" key="2">
    <source>
        <dbReference type="Pfam" id="PF14378"/>
    </source>
</evidence>
<feature type="domain" description="Inositolphosphotransferase Aur1/Ipt1" evidence="2">
    <location>
        <begin position="107"/>
        <end position="294"/>
    </location>
</feature>
<comment type="caution">
    <text evidence="3">The sequence shown here is derived from an EMBL/GenBank/DDBJ whole genome shotgun (WGS) entry which is preliminary data.</text>
</comment>
<dbReference type="Gene3D" id="1.20.144.10">
    <property type="entry name" value="Phosphatidic acid phosphatase type 2/haloperoxidase"/>
    <property type="match status" value="1"/>
</dbReference>
<feature type="transmembrane region" description="Helical" evidence="1">
    <location>
        <begin position="161"/>
        <end position="182"/>
    </location>
</feature>
<sequence length="301" mass="32878">MKTALLRAGVVLMEGLRANILIQGIFFLIVAAVFHLTGTVFVPDRAIVVLFLIPITLFGLFTYVWPDRVISLMAQGMFFILSAGCLGGSLALAALRAGAPAADARLDSWDHHLGVHTEKMVGFLSHFDRFDSLLFVAYQVIIPVIMITAVVLAIRGRASALYRLLFVFAVSVMLCGASNALIPSSGSVAWHHVDRAIMSHFPGGSGLSFVPTWALWHSGQAFRVSPWHFSGVVGFPSFHAVMAFIVLFFLRGPRWLNICVSAYVLLVLISTICIGGHYCADILGGIAVFFLSWLMARRVIR</sequence>
<dbReference type="Proteomes" id="UP000631653">
    <property type="component" value="Unassembled WGS sequence"/>
</dbReference>
<feature type="transmembrane region" description="Helical" evidence="1">
    <location>
        <begin position="20"/>
        <end position="41"/>
    </location>
</feature>
<evidence type="ECO:0000256" key="1">
    <source>
        <dbReference type="SAM" id="Phobius"/>
    </source>
</evidence>
<keyword evidence="1" id="KW-1133">Transmembrane helix</keyword>
<keyword evidence="1" id="KW-0472">Membrane</keyword>
<feature type="transmembrane region" description="Helical" evidence="1">
    <location>
        <begin position="228"/>
        <end position="250"/>
    </location>
</feature>
<gene>
    <name evidence="3" type="ORF">GOB81_10905</name>
</gene>
<evidence type="ECO:0000313" key="3">
    <source>
        <dbReference type="EMBL" id="NHN89134.1"/>
    </source>
</evidence>
<feature type="transmembrane region" description="Helical" evidence="1">
    <location>
        <begin position="262"/>
        <end position="295"/>
    </location>
</feature>
<feature type="transmembrane region" description="Helical" evidence="1">
    <location>
        <begin position="133"/>
        <end position="154"/>
    </location>
</feature>
<reference evidence="3 4" key="1">
    <citation type="journal article" date="2020" name="Int. J. Syst. Evol. Microbiol.">
        <title>Novel acetic acid bacteria from cider fermentations: Acetobacter conturbans sp. nov. and Acetobacter fallax sp. nov.</title>
        <authorList>
            <person name="Sombolestani A.S."/>
            <person name="Cleenwerck I."/>
            <person name="Cnockaert M."/>
            <person name="Borremans W."/>
            <person name="Wieme A.D."/>
            <person name="De Vuyst L."/>
            <person name="Vandamme P."/>
        </authorList>
    </citation>
    <scope>NUCLEOTIDE SEQUENCE [LARGE SCALE GENOMIC DNA]</scope>
    <source>
        <strain evidence="3 4">LMG 1627</strain>
    </source>
</reference>